<dbReference type="Pfam" id="PF13607">
    <property type="entry name" value="Succ_CoA_lig"/>
    <property type="match status" value="1"/>
</dbReference>
<dbReference type="Proteomes" id="UP000092213">
    <property type="component" value="Chromosome"/>
</dbReference>
<reference evidence="4 5" key="1">
    <citation type="submission" date="2016-06" db="EMBL/GenBank/DDBJ databases">
        <title>Complete genome sequences of Bordetella bronchialis and Bordetella flabilis.</title>
        <authorList>
            <person name="LiPuma J.J."/>
            <person name="Spilker T."/>
        </authorList>
    </citation>
    <scope>NUCLEOTIDE SEQUENCE [LARGE SCALE GENOMIC DNA]</scope>
    <source>
        <strain evidence="4 5">AU17976</strain>
    </source>
</reference>
<dbReference type="AlphaFoldDB" id="A0A193FTH4"/>
<evidence type="ECO:0000256" key="1">
    <source>
        <dbReference type="ARBA" id="ARBA00060888"/>
    </source>
</evidence>
<dbReference type="Gene3D" id="3.30.470.20">
    <property type="entry name" value="ATP-grasp fold, B domain"/>
    <property type="match status" value="1"/>
</dbReference>
<dbReference type="GO" id="GO:0043758">
    <property type="term" value="F:acetate-CoA ligase (ADP-forming) activity"/>
    <property type="evidence" value="ECO:0007669"/>
    <property type="project" value="InterPro"/>
</dbReference>
<dbReference type="RefSeq" id="WP_066668253.1">
    <property type="nucleotide sequence ID" value="NZ_CP016171.1"/>
</dbReference>
<dbReference type="SUPFAM" id="SSF56059">
    <property type="entry name" value="Glutathione synthetase ATP-binding domain-like"/>
    <property type="match status" value="1"/>
</dbReference>
<dbReference type="SUPFAM" id="SSF52210">
    <property type="entry name" value="Succinyl-CoA synthetase domains"/>
    <property type="match status" value="2"/>
</dbReference>
<gene>
    <name evidence="4" type="ORF">BAU08_04150</name>
</gene>
<dbReference type="SMART" id="SM00881">
    <property type="entry name" value="CoA_binding"/>
    <property type="match status" value="1"/>
</dbReference>
<dbReference type="SUPFAM" id="SSF51735">
    <property type="entry name" value="NAD(P)-binding Rossmann-fold domains"/>
    <property type="match status" value="1"/>
</dbReference>
<dbReference type="PANTHER" id="PTHR42793:SF4">
    <property type="entry name" value="BLL6376 PROTEIN"/>
    <property type="match status" value="1"/>
</dbReference>
<feature type="region of interest" description="Disordered" evidence="2">
    <location>
        <begin position="464"/>
        <end position="489"/>
    </location>
</feature>
<dbReference type="PANTHER" id="PTHR42793">
    <property type="entry name" value="COA BINDING DOMAIN CONTAINING PROTEIN"/>
    <property type="match status" value="1"/>
</dbReference>
<dbReference type="InterPro" id="IPR016102">
    <property type="entry name" value="Succinyl-CoA_synth-like"/>
</dbReference>
<evidence type="ECO:0000313" key="5">
    <source>
        <dbReference type="Proteomes" id="UP000092213"/>
    </source>
</evidence>
<dbReference type="InterPro" id="IPR032875">
    <property type="entry name" value="Succ_CoA_lig_flav_dom"/>
</dbReference>
<dbReference type="Gene3D" id="3.30.1490.20">
    <property type="entry name" value="ATP-grasp fold, A domain"/>
    <property type="match status" value="1"/>
</dbReference>
<dbReference type="InterPro" id="IPR043938">
    <property type="entry name" value="Ligase_CoA_dom"/>
</dbReference>
<evidence type="ECO:0000313" key="4">
    <source>
        <dbReference type="EMBL" id="ANN70628.1"/>
    </source>
</evidence>
<dbReference type="GO" id="GO:0005524">
    <property type="term" value="F:ATP binding"/>
    <property type="evidence" value="ECO:0007669"/>
    <property type="project" value="InterPro"/>
</dbReference>
<dbReference type="FunFam" id="3.30.1490.20:FF:000020">
    <property type="entry name" value="Protein lysine acetyltransferase"/>
    <property type="match status" value="1"/>
</dbReference>
<evidence type="ECO:0000256" key="2">
    <source>
        <dbReference type="SAM" id="MobiDB-lite"/>
    </source>
</evidence>
<dbReference type="Gene3D" id="3.40.50.720">
    <property type="entry name" value="NAD(P)-binding Rossmann-like Domain"/>
    <property type="match status" value="1"/>
</dbReference>
<dbReference type="Pfam" id="PF13380">
    <property type="entry name" value="CoA_binding_2"/>
    <property type="match status" value="1"/>
</dbReference>
<feature type="domain" description="CoA-binding" evidence="3">
    <location>
        <begin position="9"/>
        <end position="104"/>
    </location>
</feature>
<sequence length="717" mass="74512">MSLPDLDSFLSPRSIAIVGASTHRGKIGAVPVRYLVEHGYGGEIYPINARADEIEGRRAYASLPAVGRPIDLAIFAIPASGAMAALDDAIAAKVRNIVMFSAGFAEMGKEGEQAQREFAAKARAAGIRVLGPNCLGFMNVARSVYATFSPVVATGENQAGHVGIVSQSGAFGAYAYAMARERGLGLSAWVTTGNESDIGVADCIAWMARDPATHVIMAYLEGCRDGAKLREALDLARAAGKPVVAVKVGRTELGAMTAASHTAALAGDDAVFDALFRQHGAYRARTIEEFFDIAHCLAVAGLPPNTQVGLLTVSGGVGVMMADDAAEAGLDVRQLPAAAQATIRKRVPLAATHNPVDITGQVTAEPELLEATARAMLGEAGHGSLLIFLAAFGATPAMQALQQQLARDLRRDFPGRLVIFSTLADAAQRRALEAAGCLGFTDPARAIRVLAAMDFFLRQRPREPAPAMERGDGTAAHPAAGPAPRPGPCNEADAMETLAAWGIPTVAFQRARDSEQAVAGARTLGFPVAMKVLSADITHKSDIGGVVLNVRDADEAAAAHARILAAARDAAPAARVDGVLVARMVRGGVECILGARRDPALGVVIMLGAGGVNVEIMGDVSFRLAPVDIAQARAMIDELKTSRLLRGFRGAPPADVDALAQAIVRLSAFALAAGDTLESVELNPFVVLPEGQGAQALDAVLLTAPTDLPTSPTTRTP</sequence>
<dbReference type="STRING" id="463025.BAU08_04150"/>
<accession>A0A193FTH4</accession>
<dbReference type="InterPro" id="IPR003781">
    <property type="entry name" value="CoA-bd"/>
</dbReference>
<organism evidence="4 5">
    <name type="scientific">Bordetella bronchialis</name>
    <dbReference type="NCBI Taxonomy" id="463025"/>
    <lineage>
        <taxon>Bacteria</taxon>
        <taxon>Pseudomonadati</taxon>
        <taxon>Pseudomonadota</taxon>
        <taxon>Betaproteobacteria</taxon>
        <taxon>Burkholderiales</taxon>
        <taxon>Alcaligenaceae</taxon>
        <taxon>Bordetella</taxon>
    </lineage>
</organism>
<comment type="similarity">
    <text evidence="1">In the N-terminal section; belongs to the acetate CoA ligase alpha subunit family.</text>
</comment>
<dbReference type="EMBL" id="CP016171">
    <property type="protein sequence ID" value="ANN70628.1"/>
    <property type="molecule type" value="Genomic_DNA"/>
</dbReference>
<protein>
    <recommendedName>
        <fullName evidence="3">CoA-binding domain-containing protein</fullName>
    </recommendedName>
</protein>
<dbReference type="Pfam" id="PF13549">
    <property type="entry name" value="ATP-grasp_5"/>
    <property type="match status" value="1"/>
</dbReference>
<evidence type="ECO:0000259" key="3">
    <source>
        <dbReference type="SMART" id="SM00881"/>
    </source>
</evidence>
<dbReference type="Pfam" id="PF19045">
    <property type="entry name" value="Ligase_CoA_2"/>
    <property type="match status" value="1"/>
</dbReference>
<name>A0A193FTH4_9BORD</name>
<proteinExistence type="inferred from homology"/>
<dbReference type="InterPro" id="IPR036291">
    <property type="entry name" value="NAD(P)-bd_dom_sf"/>
</dbReference>
<dbReference type="Gene3D" id="3.40.50.261">
    <property type="entry name" value="Succinyl-CoA synthetase domains"/>
    <property type="match status" value="2"/>
</dbReference>
<dbReference type="InterPro" id="IPR013815">
    <property type="entry name" value="ATP_grasp_subdomain_1"/>
</dbReference>